<dbReference type="PANTHER" id="PTHR33973">
    <property type="entry name" value="OS07G0153300 PROTEIN"/>
    <property type="match status" value="1"/>
</dbReference>
<organism evidence="2 3">
    <name type="scientific">Sesamum angolense</name>
    <dbReference type="NCBI Taxonomy" id="2727404"/>
    <lineage>
        <taxon>Eukaryota</taxon>
        <taxon>Viridiplantae</taxon>
        <taxon>Streptophyta</taxon>
        <taxon>Embryophyta</taxon>
        <taxon>Tracheophyta</taxon>
        <taxon>Spermatophyta</taxon>
        <taxon>Magnoliopsida</taxon>
        <taxon>eudicotyledons</taxon>
        <taxon>Gunneridae</taxon>
        <taxon>Pentapetalae</taxon>
        <taxon>asterids</taxon>
        <taxon>lamiids</taxon>
        <taxon>Lamiales</taxon>
        <taxon>Pedaliaceae</taxon>
        <taxon>Sesamum</taxon>
    </lineage>
</organism>
<dbReference type="Pfam" id="PF07103">
    <property type="entry name" value="DUF1365"/>
    <property type="match status" value="2"/>
</dbReference>
<evidence type="ECO:0000313" key="2">
    <source>
        <dbReference type="EMBL" id="KAK4399152.1"/>
    </source>
</evidence>
<keyword evidence="1" id="KW-0812">Transmembrane</keyword>
<sequence length="300" mass="34843">MNMTTPIYLVCYIVYTIFTSTILSIPLALRYLIRRISPLRATTEIENIVALYEGTVHHERRHPVHHSFRFPARYALIDLDRPPYSPSNFLSAEDARRAAKTNGPVFLLRIPPSVGYERSPVNLYYCYDMEAGSTKTLKKCIVEASNTPWGQSVTFVFNPTSDLVPKSEYISPFMDMGGKWRLKVSEPGEKLYAVVSVQHPKYGNYFTASFTAKRIAPSNIQDHDAFFWLLPHKVSFATYWNAVELWWKNVPLHEHPRKENPAYREEAVGRDEYIQCCPGRTRIDRCFIWKDTKWPWSSCF</sequence>
<evidence type="ECO:0000256" key="1">
    <source>
        <dbReference type="SAM" id="Phobius"/>
    </source>
</evidence>
<keyword evidence="1" id="KW-0472">Membrane</keyword>
<dbReference type="PANTHER" id="PTHR33973:SF4">
    <property type="entry name" value="OS07G0153300 PROTEIN"/>
    <property type="match status" value="1"/>
</dbReference>
<keyword evidence="3" id="KW-1185">Reference proteome</keyword>
<dbReference type="Proteomes" id="UP001289374">
    <property type="component" value="Unassembled WGS sequence"/>
</dbReference>
<dbReference type="InterPro" id="IPR010775">
    <property type="entry name" value="DUF1365"/>
</dbReference>
<keyword evidence="1" id="KW-1133">Transmembrane helix</keyword>
<protein>
    <submittedName>
        <fullName evidence="2">Uncharacterized protein</fullName>
    </submittedName>
</protein>
<proteinExistence type="predicted"/>
<evidence type="ECO:0000313" key="3">
    <source>
        <dbReference type="Proteomes" id="UP001289374"/>
    </source>
</evidence>
<gene>
    <name evidence="2" type="ORF">Sango_1390700</name>
</gene>
<dbReference type="AlphaFoldDB" id="A0AAE2BVA3"/>
<feature type="transmembrane region" description="Helical" evidence="1">
    <location>
        <begin position="6"/>
        <end position="29"/>
    </location>
</feature>
<reference evidence="2" key="2">
    <citation type="journal article" date="2024" name="Plant">
        <title>Genomic evolution and insights into agronomic trait innovations of Sesamum species.</title>
        <authorList>
            <person name="Miao H."/>
            <person name="Wang L."/>
            <person name="Qu L."/>
            <person name="Liu H."/>
            <person name="Sun Y."/>
            <person name="Le M."/>
            <person name="Wang Q."/>
            <person name="Wei S."/>
            <person name="Zheng Y."/>
            <person name="Lin W."/>
            <person name="Duan Y."/>
            <person name="Cao H."/>
            <person name="Xiong S."/>
            <person name="Wang X."/>
            <person name="Wei L."/>
            <person name="Li C."/>
            <person name="Ma Q."/>
            <person name="Ju M."/>
            <person name="Zhao R."/>
            <person name="Li G."/>
            <person name="Mu C."/>
            <person name="Tian Q."/>
            <person name="Mei H."/>
            <person name="Zhang T."/>
            <person name="Gao T."/>
            <person name="Zhang H."/>
        </authorList>
    </citation>
    <scope>NUCLEOTIDE SEQUENCE</scope>
    <source>
        <strain evidence="2">K16</strain>
    </source>
</reference>
<comment type="caution">
    <text evidence="2">The sequence shown here is derived from an EMBL/GenBank/DDBJ whole genome shotgun (WGS) entry which is preliminary data.</text>
</comment>
<reference evidence="2" key="1">
    <citation type="submission" date="2020-06" db="EMBL/GenBank/DDBJ databases">
        <authorList>
            <person name="Li T."/>
            <person name="Hu X."/>
            <person name="Zhang T."/>
            <person name="Song X."/>
            <person name="Zhang H."/>
            <person name="Dai N."/>
            <person name="Sheng W."/>
            <person name="Hou X."/>
            <person name="Wei L."/>
        </authorList>
    </citation>
    <scope>NUCLEOTIDE SEQUENCE</scope>
    <source>
        <strain evidence="2">K16</strain>
        <tissue evidence="2">Leaf</tissue>
    </source>
</reference>
<dbReference type="EMBL" id="JACGWL010000007">
    <property type="protein sequence ID" value="KAK4399152.1"/>
    <property type="molecule type" value="Genomic_DNA"/>
</dbReference>
<name>A0AAE2BVA3_9LAMI</name>
<accession>A0AAE2BVA3</accession>